<proteinExistence type="predicted"/>
<dbReference type="Proteomes" id="UP000663879">
    <property type="component" value="Unassembled WGS sequence"/>
</dbReference>
<name>A0A814Q7J0_9BILA</name>
<dbReference type="EMBL" id="CAJNOC010008457">
    <property type="protein sequence ID" value="CAF1115965.1"/>
    <property type="molecule type" value="Genomic_DNA"/>
</dbReference>
<organism evidence="2 3">
    <name type="scientific">Brachionus calyciflorus</name>
    <dbReference type="NCBI Taxonomy" id="104777"/>
    <lineage>
        <taxon>Eukaryota</taxon>
        <taxon>Metazoa</taxon>
        <taxon>Spiralia</taxon>
        <taxon>Gnathifera</taxon>
        <taxon>Rotifera</taxon>
        <taxon>Eurotatoria</taxon>
        <taxon>Monogononta</taxon>
        <taxon>Pseudotrocha</taxon>
        <taxon>Ploima</taxon>
        <taxon>Brachionidae</taxon>
        <taxon>Brachionus</taxon>
    </lineage>
</organism>
<evidence type="ECO:0000313" key="2">
    <source>
        <dbReference type="EMBL" id="CAF1115965.1"/>
    </source>
</evidence>
<reference evidence="2" key="1">
    <citation type="submission" date="2021-02" db="EMBL/GenBank/DDBJ databases">
        <authorList>
            <person name="Nowell W R."/>
        </authorList>
    </citation>
    <scope>NUCLEOTIDE SEQUENCE</scope>
    <source>
        <strain evidence="2">Ploen Becks lab</strain>
    </source>
</reference>
<gene>
    <name evidence="2" type="ORF">OXX778_LOCUS21834</name>
</gene>
<sequence>MDEDIKEIESFKIESSVDSDNYKEKCKKLDKNLSELDEKNELFEKLIQLSNGKMIYELRTIEPDLNLQFFFGYLNIYDENESEYNYNEIHDTVWETTNLFD</sequence>
<dbReference type="AlphaFoldDB" id="A0A814Q7J0"/>
<evidence type="ECO:0000313" key="3">
    <source>
        <dbReference type="Proteomes" id="UP000663879"/>
    </source>
</evidence>
<protein>
    <submittedName>
        <fullName evidence="2">Uncharacterized protein</fullName>
    </submittedName>
</protein>
<feature type="coiled-coil region" evidence="1">
    <location>
        <begin position="19"/>
        <end position="46"/>
    </location>
</feature>
<evidence type="ECO:0000256" key="1">
    <source>
        <dbReference type="SAM" id="Coils"/>
    </source>
</evidence>
<comment type="caution">
    <text evidence="2">The sequence shown here is derived from an EMBL/GenBank/DDBJ whole genome shotgun (WGS) entry which is preliminary data.</text>
</comment>
<accession>A0A814Q7J0</accession>
<keyword evidence="1" id="KW-0175">Coiled coil</keyword>
<keyword evidence="3" id="KW-1185">Reference proteome</keyword>